<evidence type="ECO:0000313" key="3">
    <source>
        <dbReference type="Proteomes" id="UP000070539"/>
    </source>
</evidence>
<dbReference type="Proteomes" id="UP000070539">
    <property type="component" value="Unassembled WGS sequence"/>
</dbReference>
<dbReference type="OrthoDB" id="2053367at2"/>
<keyword evidence="3" id="KW-1185">Reference proteome</keyword>
<gene>
    <name evidence="2" type="primary">cwlK</name>
    <name evidence="2" type="ORF">CLNEO_13600</name>
</gene>
<accession>A0A136WG97</accession>
<name>A0A136WG97_9FIRM</name>
<dbReference type="AlphaFoldDB" id="A0A136WG97"/>
<dbReference type="GO" id="GO:0008233">
    <property type="term" value="F:peptidase activity"/>
    <property type="evidence" value="ECO:0007669"/>
    <property type="project" value="InterPro"/>
</dbReference>
<dbReference type="EC" id="3.4.-.-" evidence="2"/>
<sequence length="185" mass="20732">MSDITKACRDIKELSPLAQIACNLFMEECKKAGLNVCITETYRSGDRQVWLYEQGRTRAGNIVTWTKNSKHTGRMAWDICKNVKGQEYSDSAFFSKCGEVAKRLGITWGGTWSTPDKPHFEIDKGWKALKGDDEVLEHGIIIVDGKECKVDMIRKDGITYIKTRDIAEVLGLKVGNKGSIPVIES</sequence>
<organism evidence="2 3">
    <name type="scientific">Anaerotignum neopropionicum</name>
    <dbReference type="NCBI Taxonomy" id="36847"/>
    <lineage>
        <taxon>Bacteria</taxon>
        <taxon>Bacillati</taxon>
        <taxon>Bacillota</taxon>
        <taxon>Clostridia</taxon>
        <taxon>Lachnospirales</taxon>
        <taxon>Anaerotignaceae</taxon>
        <taxon>Anaerotignum</taxon>
    </lineage>
</organism>
<dbReference type="Gene3D" id="3.30.1380.10">
    <property type="match status" value="1"/>
</dbReference>
<feature type="domain" description="Peptidase M15C" evidence="1">
    <location>
        <begin position="66"/>
        <end position="122"/>
    </location>
</feature>
<dbReference type="SUPFAM" id="SSF55166">
    <property type="entry name" value="Hedgehog/DD-peptidase"/>
    <property type="match status" value="1"/>
</dbReference>
<dbReference type="InterPro" id="IPR009045">
    <property type="entry name" value="Zn_M74/Hedgehog-like"/>
</dbReference>
<dbReference type="EMBL" id="LRVM01000003">
    <property type="protein sequence ID" value="KXL53389.1"/>
    <property type="molecule type" value="Genomic_DNA"/>
</dbReference>
<proteinExistence type="predicted"/>
<dbReference type="Pfam" id="PF13539">
    <property type="entry name" value="Peptidase_M15_4"/>
    <property type="match status" value="1"/>
</dbReference>
<evidence type="ECO:0000259" key="1">
    <source>
        <dbReference type="Pfam" id="PF13539"/>
    </source>
</evidence>
<evidence type="ECO:0000313" key="2">
    <source>
        <dbReference type="EMBL" id="KXL53389.1"/>
    </source>
</evidence>
<keyword evidence="2" id="KW-0378">Hydrolase</keyword>
<dbReference type="InterPro" id="IPR039561">
    <property type="entry name" value="Peptidase_M15C"/>
</dbReference>
<reference evidence="2 3" key="1">
    <citation type="submission" date="2016-01" db="EMBL/GenBank/DDBJ databases">
        <title>Genome sequence of Clostridium neopropionicum X4, DSM-3847.</title>
        <authorList>
            <person name="Poehlein A."/>
            <person name="Beck M.H."/>
            <person name="Bengelsdorf F.R."/>
            <person name="Daniel R."/>
            <person name="Duerre P."/>
        </authorList>
    </citation>
    <scope>NUCLEOTIDE SEQUENCE [LARGE SCALE GENOMIC DNA]</scope>
    <source>
        <strain evidence="2 3">DSM-3847</strain>
    </source>
</reference>
<protein>
    <submittedName>
        <fullName evidence="2">Peptidoglycan L-alanyl-D-glutamate endopeptidase CwlK</fullName>
        <ecNumber evidence="2">3.4.-.-</ecNumber>
    </submittedName>
</protein>
<dbReference type="STRING" id="36847.CLNEO_13600"/>
<comment type="caution">
    <text evidence="2">The sequence shown here is derived from an EMBL/GenBank/DDBJ whole genome shotgun (WGS) entry which is preliminary data.</text>
</comment>
<dbReference type="CDD" id="cd14845">
    <property type="entry name" value="L-Ala-D-Glu_peptidase_like"/>
    <property type="match status" value="1"/>
</dbReference>
<dbReference type="RefSeq" id="WP_066086390.1">
    <property type="nucleotide sequence ID" value="NZ_LRVM01000003.1"/>
</dbReference>